<proteinExistence type="predicted"/>
<protein>
    <submittedName>
        <fullName evidence="1">Uncharacterized protein</fullName>
    </submittedName>
</protein>
<dbReference type="VEuPathDB" id="FungiDB:UREG_01619"/>
<keyword evidence="2" id="KW-1185">Reference proteome</keyword>
<dbReference type="Proteomes" id="UP000002058">
    <property type="component" value="Unassembled WGS sequence"/>
</dbReference>
<sequence>MPLPFRSFAGTQVERHFPVSHSVRHHRKQPDFLITKSVAAEEDSSQLKRQDNIQVLAIPSPE</sequence>
<evidence type="ECO:0000313" key="1">
    <source>
        <dbReference type="EMBL" id="EEP76770.1"/>
    </source>
</evidence>
<dbReference type="AlphaFoldDB" id="C4JJ12"/>
<gene>
    <name evidence="1" type="ORF">UREG_01619</name>
</gene>
<dbReference type="RefSeq" id="XP_002542103.1">
    <property type="nucleotide sequence ID" value="XM_002542057.1"/>
</dbReference>
<organism evidence="1 2">
    <name type="scientific">Uncinocarpus reesii (strain UAMH 1704)</name>
    <dbReference type="NCBI Taxonomy" id="336963"/>
    <lineage>
        <taxon>Eukaryota</taxon>
        <taxon>Fungi</taxon>
        <taxon>Dikarya</taxon>
        <taxon>Ascomycota</taxon>
        <taxon>Pezizomycotina</taxon>
        <taxon>Eurotiomycetes</taxon>
        <taxon>Eurotiomycetidae</taxon>
        <taxon>Onygenales</taxon>
        <taxon>Onygenaceae</taxon>
        <taxon>Uncinocarpus</taxon>
    </lineage>
</organism>
<dbReference type="GeneID" id="8438588"/>
<accession>C4JJ12</accession>
<dbReference type="KEGG" id="ure:UREG_01619"/>
<dbReference type="HOGENOM" id="CLU_2905849_0_0_1"/>
<dbReference type="InParanoid" id="C4JJ12"/>
<reference evidence="2" key="1">
    <citation type="journal article" date="2009" name="Genome Res.">
        <title>Comparative genomic analyses of the human fungal pathogens Coccidioides and their relatives.</title>
        <authorList>
            <person name="Sharpton T.J."/>
            <person name="Stajich J.E."/>
            <person name="Rounsley S.D."/>
            <person name="Gardner M.J."/>
            <person name="Wortman J.R."/>
            <person name="Jordar V.S."/>
            <person name="Maiti R."/>
            <person name="Kodira C.D."/>
            <person name="Neafsey D.E."/>
            <person name="Zeng Q."/>
            <person name="Hung C.-Y."/>
            <person name="McMahan C."/>
            <person name="Muszewska A."/>
            <person name="Grynberg M."/>
            <person name="Mandel M.A."/>
            <person name="Kellner E.M."/>
            <person name="Barker B.M."/>
            <person name="Galgiani J.N."/>
            <person name="Orbach M.J."/>
            <person name="Kirkland T.N."/>
            <person name="Cole G.T."/>
            <person name="Henn M.R."/>
            <person name="Birren B.W."/>
            <person name="Taylor J.W."/>
        </authorList>
    </citation>
    <scope>NUCLEOTIDE SEQUENCE [LARGE SCALE GENOMIC DNA]</scope>
    <source>
        <strain evidence="2">UAMH 1704</strain>
    </source>
</reference>
<evidence type="ECO:0000313" key="2">
    <source>
        <dbReference type="Proteomes" id="UP000002058"/>
    </source>
</evidence>
<name>C4JJ12_UNCRE</name>
<dbReference type="EMBL" id="CH476615">
    <property type="protein sequence ID" value="EEP76770.1"/>
    <property type="molecule type" value="Genomic_DNA"/>
</dbReference>